<name>A0A3A6QML8_9VIBR</name>
<reference evidence="5 6" key="1">
    <citation type="submission" date="2018-08" db="EMBL/GenBank/DDBJ databases">
        <title>Vibrio isolated from the Eastern China Marginal Seas.</title>
        <authorList>
            <person name="Li Y."/>
        </authorList>
    </citation>
    <scope>NUCLEOTIDE SEQUENCE [LARGE SCALE GENOMIC DNA]</scope>
    <source>
        <strain evidence="5 6">BEI233</strain>
    </source>
</reference>
<dbReference type="RefSeq" id="WP_120033035.1">
    <property type="nucleotide sequence ID" value="NZ_QVMU01000016.1"/>
</dbReference>
<dbReference type="Gene3D" id="1.10.260.40">
    <property type="entry name" value="lambda repressor-like DNA-binding domains"/>
    <property type="match status" value="1"/>
</dbReference>
<evidence type="ECO:0000256" key="2">
    <source>
        <dbReference type="ARBA" id="ARBA00023125"/>
    </source>
</evidence>
<comment type="caution">
    <text evidence="5">The sequence shown here is derived from an EMBL/GenBank/DDBJ whole genome shotgun (WGS) entry which is preliminary data.</text>
</comment>
<dbReference type="InterPro" id="IPR028082">
    <property type="entry name" value="Peripla_BP_I"/>
</dbReference>
<dbReference type="Pfam" id="PF00356">
    <property type="entry name" value="LacI"/>
    <property type="match status" value="1"/>
</dbReference>
<feature type="domain" description="HTH lacI-type" evidence="4">
    <location>
        <begin position="7"/>
        <end position="61"/>
    </location>
</feature>
<dbReference type="OrthoDB" id="7055227at2"/>
<dbReference type="Gene3D" id="3.40.50.2300">
    <property type="match status" value="2"/>
</dbReference>
<keyword evidence="3" id="KW-0804">Transcription</keyword>
<keyword evidence="2" id="KW-0238">DNA-binding</keyword>
<evidence type="ECO:0000313" key="5">
    <source>
        <dbReference type="EMBL" id="RJX69405.1"/>
    </source>
</evidence>
<dbReference type="Proteomes" id="UP000273252">
    <property type="component" value="Unassembled WGS sequence"/>
</dbReference>
<protein>
    <submittedName>
        <fullName evidence="5">LacI family transcriptional regulator</fullName>
    </submittedName>
</protein>
<dbReference type="CDD" id="cd01392">
    <property type="entry name" value="HTH_LacI"/>
    <property type="match status" value="1"/>
</dbReference>
<evidence type="ECO:0000313" key="6">
    <source>
        <dbReference type="Proteomes" id="UP000273252"/>
    </source>
</evidence>
<dbReference type="Pfam" id="PF13377">
    <property type="entry name" value="Peripla_BP_3"/>
    <property type="match status" value="1"/>
</dbReference>
<keyword evidence="1" id="KW-0805">Transcription regulation</keyword>
<dbReference type="CDD" id="cd06267">
    <property type="entry name" value="PBP1_LacI_sugar_binding-like"/>
    <property type="match status" value="1"/>
</dbReference>
<evidence type="ECO:0000259" key="4">
    <source>
        <dbReference type="PROSITE" id="PS50932"/>
    </source>
</evidence>
<dbReference type="PANTHER" id="PTHR30146:SF109">
    <property type="entry name" value="HTH-TYPE TRANSCRIPTIONAL REGULATOR GALS"/>
    <property type="match status" value="1"/>
</dbReference>
<organism evidence="5 6">
    <name type="scientific">Vibrio sinensis</name>
    <dbReference type="NCBI Taxonomy" id="2302434"/>
    <lineage>
        <taxon>Bacteria</taxon>
        <taxon>Pseudomonadati</taxon>
        <taxon>Pseudomonadota</taxon>
        <taxon>Gammaproteobacteria</taxon>
        <taxon>Vibrionales</taxon>
        <taxon>Vibrionaceae</taxon>
        <taxon>Vibrio</taxon>
    </lineage>
</organism>
<sequence length="337" mass="37396">MTHNKKLTSTQIAKLAGVARSTVSKVINNYPDIPEATKQKVMAVIEQHNYKPNVFSSALKGIPQKIITLYLHTTANDSLTSSMGNLDSSYVMSVMTNFIYCASQQGYLLQVEVINESDCQESVLKRIKATFNERLICAAVFLGLTDNATFIDRLAEQGYKVFSIDRIIDDSLDGFNVTTDDFNGSYEATRLFLDRGLTEISFIGGDFTKLSARQREAGYRAALKEANITPDVIPCGYSELLARSIAEDLLKRGAKPEAIVCASDIIAYGIIKVCGREFLENVKLIGFDDLPFNEYQQPPLSSVAVDFHQMAEDTIKAIIDGCESKRIIAKTQLRNRL</sequence>
<gene>
    <name evidence="5" type="ORF">DZ860_15580</name>
</gene>
<evidence type="ECO:0000256" key="1">
    <source>
        <dbReference type="ARBA" id="ARBA00023015"/>
    </source>
</evidence>
<proteinExistence type="predicted"/>
<dbReference type="PROSITE" id="PS50932">
    <property type="entry name" value="HTH_LACI_2"/>
    <property type="match status" value="1"/>
</dbReference>
<dbReference type="GO" id="GO:0000976">
    <property type="term" value="F:transcription cis-regulatory region binding"/>
    <property type="evidence" value="ECO:0007669"/>
    <property type="project" value="TreeGrafter"/>
</dbReference>
<dbReference type="SMART" id="SM00354">
    <property type="entry name" value="HTH_LACI"/>
    <property type="match status" value="1"/>
</dbReference>
<dbReference type="SUPFAM" id="SSF53822">
    <property type="entry name" value="Periplasmic binding protein-like I"/>
    <property type="match status" value="1"/>
</dbReference>
<dbReference type="AlphaFoldDB" id="A0A3A6QML8"/>
<dbReference type="PANTHER" id="PTHR30146">
    <property type="entry name" value="LACI-RELATED TRANSCRIPTIONAL REPRESSOR"/>
    <property type="match status" value="1"/>
</dbReference>
<dbReference type="InterPro" id="IPR000843">
    <property type="entry name" value="HTH_LacI"/>
</dbReference>
<keyword evidence="6" id="KW-1185">Reference proteome</keyword>
<evidence type="ECO:0000256" key="3">
    <source>
        <dbReference type="ARBA" id="ARBA00023163"/>
    </source>
</evidence>
<accession>A0A3A6QML8</accession>
<dbReference type="InterPro" id="IPR010982">
    <property type="entry name" value="Lambda_DNA-bd_dom_sf"/>
</dbReference>
<dbReference type="GO" id="GO:0003700">
    <property type="term" value="F:DNA-binding transcription factor activity"/>
    <property type="evidence" value="ECO:0007669"/>
    <property type="project" value="TreeGrafter"/>
</dbReference>
<dbReference type="SUPFAM" id="SSF47413">
    <property type="entry name" value="lambda repressor-like DNA-binding domains"/>
    <property type="match status" value="1"/>
</dbReference>
<dbReference type="EMBL" id="QVMU01000016">
    <property type="protein sequence ID" value="RJX69405.1"/>
    <property type="molecule type" value="Genomic_DNA"/>
</dbReference>
<dbReference type="InterPro" id="IPR046335">
    <property type="entry name" value="LacI/GalR-like_sensor"/>
</dbReference>